<organism evidence="1 2">
    <name type="scientific">Coemansia helicoidea</name>
    <dbReference type="NCBI Taxonomy" id="1286919"/>
    <lineage>
        <taxon>Eukaryota</taxon>
        <taxon>Fungi</taxon>
        <taxon>Fungi incertae sedis</taxon>
        <taxon>Zoopagomycota</taxon>
        <taxon>Kickxellomycotina</taxon>
        <taxon>Kickxellomycetes</taxon>
        <taxon>Kickxellales</taxon>
        <taxon>Kickxellaceae</taxon>
        <taxon>Coemansia</taxon>
    </lineage>
</organism>
<dbReference type="Proteomes" id="UP001140087">
    <property type="component" value="Unassembled WGS sequence"/>
</dbReference>
<evidence type="ECO:0000313" key="1">
    <source>
        <dbReference type="EMBL" id="KAJ2800302.1"/>
    </source>
</evidence>
<sequence length="344" mass="36411">MAAPRCQHGHGHCDRGEPGGPPPALGKRSSSRVFHDAYSQVPASPTAAERNDVSWRRLARLVLVDHRFLGAPFYAAAAHLWLGVLVWAAGIHANSLALMCYAFIAMYDACALLIALVPRGLEYSGNAAPSVEYPFGLQPLQTLLGFTNNITLLYRGVQALKEGLEHLVSSSHAHAAGSEFETYARRASGHGRGAGLGIVGVAAAMLGTAYTAARFANHHAMWEARSRRRQHAAAAIGMQNVLLNPYNIASLLAGAWMVVVLALVPADEESAMEPVSCVLMAGAMAYISFPTCVRLGRLLLLAAPADAAASGQAIACQIGRMPGVVACTSYRVWSAAHDSYAMAL</sequence>
<dbReference type="EMBL" id="JANBUN010000976">
    <property type="protein sequence ID" value="KAJ2800302.1"/>
    <property type="molecule type" value="Genomic_DNA"/>
</dbReference>
<evidence type="ECO:0000313" key="2">
    <source>
        <dbReference type="Proteomes" id="UP001140087"/>
    </source>
</evidence>
<comment type="caution">
    <text evidence="1">The sequence shown here is derived from an EMBL/GenBank/DDBJ whole genome shotgun (WGS) entry which is preliminary data.</text>
</comment>
<keyword evidence="2" id="KW-1185">Reference proteome</keyword>
<name>A0ACC1L3Q4_9FUNG</name>
<reference evidence="1" key="1">
    <citation type="submission" date="2022-07" db="EMBL/GenBank/DDBJ databases">
        <title>Phylogenomic reconstructions and comparative analyses of Kickxellomycotina fungi.</title>
        <authorList>
            <person name="Reynolds N.K."/>
            <person name="Stajich J.E."/>
            <person name="Barry K."/>
            <person name="Grigoriev I.V."/>
            <person name="Crous P."/>
            <person name="Smith M.E."/>
        </authorList>
    </citation>
    <scope>NUCLEOTIDE SEQUENCE</scope>
    <source>
        <strain evidence="1">BCRC 34780</strain>
    </source>
</reference>
<feature type="non-terminal residue" evidence="1">
    <location>
        <position position="344"/>
    </location>
</feature>
<gene>
    <name evidence="1" type="ORF">H4R21_003231</name>
</gene>
<protein>
    <submittedName>
        <fullName evidence="1">Uncharacterized protein</fullName>
    </submittedName>
</protein>
<accession>A0ACC1L3Q4</accession>
<proteinExistence type="predicted"/>